<dbReference type="RefSeq" id="WP_105735246.1">
    <property type="nucleotide sequence ID" value="NZ_PVBT01000005.1"/>
</dbReference>
<sequence>MQNSGSELDHILAKRRQLRQNTAQALARIQKAHRQHRQIRTPHIRSGFHLQLWLQACLRSMEVRACAHLVALLNWCSLRLVWFALPRLAAGRLTKRHARTLRRVIGKLNRIGMGIVRWQLRRHG</sequence>
<organism evidence="1 2">
    <name type="scientific">Phyllobacterium myrsinacearum</name>
    <dbReference type="NCBI Taxonomy" id="28101"/>
    <lineage>
        <taxon>Bacteria</taxon>
        <taxon>Pseudomonadati</taxon>
        <taxon>Pseudomonadota</taxon>
        <taxon>Alphaproteobacteria</taxon>
        <taxon>Hyphomicrobiales</taxon>
        <taxon>Phyllobacteriaceae</taxon>
        <taxon>Phyllobacterium</taxon>
    </lineage>
</organism>
<comment type="caution">
    <text evidence="1">The sequence shown here is derived from an EMBL/GenBank/DDBJ whole genome shotgun (WGS) entry which is preliminary data.</text>
</comment>
<dbReference type="Proteomes" id="UP000238563">
    <property type="component" value="Unassembled WGS sequence"/>
</dbReference>
<keyword evidence="2" id="KW-1185">Reference proteome</keyword>
<evidence type="ECO:0000313" key="1">
    <source>
        <dbReference type="EMBL" id="PRD51689.1"/>
    </source>
</evidence>
<proteinExistence type="predicted"/>
<protein>
    <submittedName>
        <fullName evidence="1">Uncharacterized protein</fullName>
    </submittedName>
</protein>
<dbReference type="AlphaFoldDB" id="A0A2S9JFV6"/>
<evidence type="ECO:0000313" key="2">
    <source>
        <dbReference type="Proteomes" id="UP000238563"/>
    </source>
</evidence>
<name>A0A2S9JFV6_9HYPH</name>
<dbReference type="EMBL" id="PVBT01000005">
    <property type="protein sequence ID" value="PRD51689.1"/>
    <property type="molecule type" value="Genomic_DNA"/>
</dbReference>
<gene>
    <name evidence="1" type="ORF">C5750_17730</name>
</gene>
<accession>A0A2S9JFV6</accession>
<reference evidence="1 2" key="1">
    <citation type="submission" date="2018-02" db="EMBL/GenBank/DDBJ databases">
        <title>The draft genome of Phyllobacterium myrsinacearum DSM5892.</title>
        <authorList>
            <person name="Li L."/>
            <person name="Liu L."/>
            <person name="Zhang X."/>
            <person name="Wang T."/>
        </authorList>
    </citation>
    <scope>NUCLEOTIDE SEQUENCE [LARGE SCALE GENOMIC DNA]</scope>
    <source>
        <strain evidence="1 2">DSM 5892</strain>
    </source>
</reference>